<protein>
    <recommendedName>
        <fullName evidence="1">DUF4283 domain-containing protein</fullName>
    </recommendedName>
</protein>
<organism evidence="2 3">
    <name type="scientific">Vitis vinifera</name>
    <name type="common">Grape</name>
    <dbReference type="NCBI Taxonomy" id="29760"/>
    <lineage>
        <taxon>Eukaryota</taxon>
        <taxon>Viridiplantae</taxon>
        <taxon>Streptophyta</taxon>
        <taxon>Embryophyta</taxon>
        <taxon>Tracheophyta</taxon>
        <taxon>Spermatophyta</taxon>
        <taxon>Magnoliopsida</taxon>
        <taxon>eudicotyledons</taxon>
        <taxon>Gunneridae</taxon>
        <taxon>Pentapetalae</taxon>
        <taxon>rosids</taxon>
        <taxon>Vitales</taxon>
        <taxon>Vitaceae</taxon>
        <taxon>Viteae</taxon>
        <taxon>Vitis</taxon>
    </lineage>
</organism>
<dbReference type="Pfam" id="PF14111">
    <property type="entry name" value="DUF4283"/>
    <property type="match status" value="1"/>
</dbReference>
<evidence type="ECO:0000259" key="1">
    <source>
        <dbReference type="Pfam" id="PF14111"/>
    </source>
</evidence>
<dbReference type="Proteomes" id="UP000288805">
    <property type="component" value="Unassembled WGS sequence"/>
</dbReference>
<proteinExistence type="predicted"/>
<feature type="domain" description="DUF4283" evidence="1">
    <location>
        <begin position="125"/>
        <end position="194"/>
    </location>
</feature>
<accession>A0A438DNQ7</accession>
<dbReference type="AlphaFoldDB" id="A0A438DNQ7"/>
<reference evidence="2 3" key="1">
    <citation type="journal article" date="2018" name="PLoS Genet.">
        <title>Population sequencing reveals clonal diversity and ancestral inbreeding in the grapevine cultivar Chardonnay.</title>
        <authorList>
            <person name="Roach M.J."/>
            <person name="Johnson D.L."/>
            <person name="Bohlmann J."/>
            <person name="van Vuuren H.J."/>
            <person name="Jones S.J."/>
            <person name="Pretorius I.S."/>
            <person name="Schmidt S.A."/>
            <person name="Borneman A.R."/>
        </authorList>
    </citation>
    <scope>NUCLEOTIDE SEQUENCE [LARGE SCALE GENOMIC DNA]</scope>
    <source>
        <strain evidence="3">cv. Chardonnay</strain>
        <tissue evidence="2">Leaf</tissue>
    </source>
</reference>
<dbReference type="EMBL" id="QGNW01001547">
    <property type="protein sequence ID" value="RVW37098.1"/>
    <property type="molecule type" value="Genomic_DNA"/>
</dbReference>
<dbReference type="InterPro" id="IPR025558">
    <property type="entry name" value="DUF4283"/>
</dbReference>
<comment type="caution">
    <text evidence="2">The sequence shown here is derived from an EMBL/GenBank/DDBJ whole genome shotgun (WGS) entry which is preliminary data.</text>
</comment>
<dbReference type="PANTHER" id="PTHR34427:SF5">
    <property type="entry name" value="DUF4283 DOMAIN-CONTAINING PROTEIN"/>
    <property type="match status" value="1"/>
</dbReference>
<sequence length="244" mass="27710">MRESESEHVSDDDEEGLIQCIRDGKEGRWERGWKEKGRSYSLVREANRAGCFLRLGVTDMEKRRYTICISKGRGDKGGWASMVESLRNMGFWFDKKENKQDERATGRSYVEVAKGPRSRDSTRVKVKDLERLGWSVANAWGLKGKLGLARLGKGRVLLEFEFVEEARNVLASGKRSMGGLQMGLERWSPKSRCSTEVEARNEAWVRILGLLISLWVSTILRRVGEACGGFLGIDSQTKRTEELE</sequence>
<gene>
    <name evidence="2" type="ORF">CK203_084544</name>
</gene>
<name>A0A438DNQ7_VITVI</name>
<evidence type="ECO:0000313" key="2">
    <source>
        <dbReference type="EMBL" id="RVW37098.1"/>
    </source>
</evidence>
<evidence type="ECO:0000313" key="3">
    <source>
        <dbReference type="Proteomes" id="UP000288805"/>
    </source>
</evidence>
<dbReference type="PANTHER" id="PTHR34427">
    <property type="entry name" value="DUF4283 DOMAIN PROTEIN"/>
    <property type="match status" value="1"/>
</dbReference>